<name>A0A1A0HE47_9ASCO</name>
<dbReference type="RefSeq" id="XP_018712674.1">
    <property type="nucleotide sequence ID" value="XM_018857186.1"/>
</dbReference>
<dbReference type="EMBL" id="LXTC01000002">
    <property type="protein sequence ID" value="OBA22178.1"/>
    <property type="molecule type" value="Genomic_DNA"/>
</dbReference>
<dbReference type="GeneID" id="30030162"/>
<evidence type="ECO:0000256" key="3">
    <source>
        <dbReference type="ARBA" id="ARBA00007273"/>
    </source>
</evidence>
<comment type="function">
    <text evidence="1">Required for correct translation termination and probably involved in regulation of hypoxic gene expression.</text>
</comment>
<dbReference type="Pfam" id="PF12753">
    <property type="entry name" value="Nro1"/>
    <property type="match status" value="1"/>
</dbReference>
<evidence type="ECO:0000256" key="7">
    <source>
        <dbReference type="ARBA" id="ARBA00023163"/>
    </source>
</evidence>
<proteinExistence type="inferred from homology"/>
<dbReference type="OrthoDB" id="5598057at2759"/>
<keyword evidence="8" id="KW-0539">Nucleus</keyword>
<evidence type="ECO:0000256" key="9">
    <source>
        <dbReference type="SAM" id="MobiDB-lite"/>
    </source>
</evidence>
<sequence>MASKRHLGLGKAAASKKRKSSENKDTSKSQEEISAKENELTVELGEEVNANDAMAQLRALWKDFIKTNDRNELKVNGIIHECDRILRKSHQDASGEQSDNEQIELTGEFYGIYGLALSSLAFFYTEEPNKVADFFAEAKDRISIGKQKFPDSISLLFAEARVLINEIPLVAIRPLTVDSKVSKEHKNVASLLDNCLAVWEGAEKLSEEKKKYKHYNLENSDFLQALDDLLDMIDNFGKESPEEKDSDAEDENEDEFELSPKHPLYAIVETDKYNLWWREHTQRFLNNLIEKIRLKNISEENNKDANMVLRRELSKRLGQSLLLEAEEPCNVFTTLTYYSKGETNLNGLTKEEARKIGQDLLNKALEFLRVAQDEEDPDSWAAVAEAMISLGNMYDLDSDEQEAIYKEAEEILMRANNATNGRYEKILENLTQA</sequence>
<feature type="region of interest" description="Disordered" evidence="9">
    <location>
        <begin position="237"/>
        <end position="256"/>
    </location>
</feature>
<keyword evidence="5" id="KW-0810">Translation regulation</keyword>
<reference evidence="10 11" key="1">
    <citation type="submission" date="2016-05" db="EMBL/GenBank/DDBJ databases">
        <title>Comparative genomics of biotechnologically important yeasts.</title>
        <authorList>
            <consortium name="DOE Joint Genome Institute"/>
            <person name="Riley R."/>
            <person name="Haridas S."/>
            <person name="Wolfe K.H."/>
            <person name="Lopes M.R."/>
            <person name="Hittinger C.T."/>
            <person name="Goker M."/>
            <person name="Salamov A."/>
            <person name="Wisecaver J."/>
            <person name="Long T.M."/>
            <person name="Aerts A.L."/>
            <person name="Barry K."/>
            <person name="Choi C."/>
            <person name="Clum A."/>
            <person name="Coughlan A.Y."/>
            <person name="Deshpande S."/>
            <person name="Douglass A.P."/>
            <person name="Hanson S.J."/>
            <person name="Klenk H.-P."/>
            <person name="LaButti K."/>
            <person name="Lapidus A."/>
            <person name="Lindquist E."/>
            <person name="Lipzen A."/>
            <person name="Meier-kolthoff J.P."/>
            <person name="Ohm R.A."/>
            <person name="Otillar R.P."/>
            <person name="Pangilinan J."/>
            <person name="Peng Y."/>
            <person name="Rokas A."/>
            <person name="Rosa C.A."/>
            <person name="Scheuner C."/>
            <person name="Sibirny A.A."/>
            <person name="Slot J.C."/>
            <person name="Stielow J.B."/>
            <person name="Sun H."/>
            <person name="Kurtzman C.P."/>
            <person name="Blackwell M."/>
            <person name="Grigoriev I.V."/>
            <person name="Jeffries T.W."/>
        </authorList>
    </citation>
    <scope>NUCLEOTIDE SEQUENCE [LARGE SCALE GENOMIC DNA]</scope>
    <source>
        <strain evidence="10 11">NRRL YB-4993</strain>
    </source>
</reference>
<dbReference type="STRING" id="869754.A0A1A0HE47"/>
<keyword evidence="7" id="KW-0804">Transcription</keyword>
<evidence type="ECO:0000256" key="8">
    <source>
        <dbReference type="ARBA" id="ARBA00023242"/>
    </source>
</evidence>
<dbReference type="PANTHER" id="PTHR28290:SF1">
    <property type="entry name" value="ENHANCER OF TRANSLATION TERMINATION 1"/>
    <property type="match status" value="1"/>
</dbReference>
<comment type="similarity">
    <text evidence="3">Belongs to the ETT1 family.</text>
</comment>
<evidence type="ECO:0000256" key="6">
    <source>
        <dbReference type="ARBA" id="ARBA00023015"/>
    </source>
</evidence>
<dbReference type="GO" id="GO:0006417">
    <property type="term" value="P:regulation of translation"/>
    <property type="evidence" value="ECO:0007669"/>
    <property type="project" value="UniProtKB-KW"/>
</dbReference>
<organism evidence="10 11">
    <name type="scientific">Metschnikowia bicuspidata var. bicuspidata NRRL YB-4993</name>
    <dbReference type="NCBI Taxonomy" id="869754"/>
    <lineage>
        <taxon>Eukaryota</taxon>
        <taxon>Fungi</taxon>
        <taxon>Dikarya</taxon>
        <taxon>Ascomycota</taxon>
        <taxon>Saccharomycotina</taxon>
        <taxon>Pichiomycetes</taxon>
        <taxon>Metschnikowiaceae</taxon>
        <taxon>Metschnikowia</taxon>
    </lineage>
</organism>
<accession>A0A1A0HE47</accession>
<comment type="subcellular location">
    <subcellularLocation>
        <location evidence="2">Nucleus</location>
    </subcellularLocation>
</comment>
<feature type="region of interest" description="Disordered" evidence="9">
    <location>
        <begin position="1"/>
        <end position="38"/>
    </location>
</feature>
<keyword evidence="6" id="KW-0805">Transcription regulation</keyword>
<dbReference type="GO" id="GO:2000640">
    <property type="term" value="P:positive regulation of SREBP signaling pathway"/>
    <property type="evidence" value="ECO:0007669"/>
    <property type="project" value="TreeGrafter"/>
</dbReference>
<dbReference type="PANTHER" id="PTHR28290">
    <property type="entry name" value="ENHANCER OF TRANSLATION TERMINATION 1"/>
    <property type="match status" value="1"/>
</dbReference>
<evidence type="ECO:0000256" key="1">
    <source>
        <dbReference type="ARBA" id="ARBA00003395"/>
    </source>
</evidence>
<evidence type="ECO:0000256" key="4">
    <source>
        <dbReference type="ARBA" id="ARBA00017359"/>
    </source>
</evidence>
<feature type="compositionally biased region" description="Acidic residues" evidence="9">
    <location>
        <begin position="244"/>
        <end position="256"/>
    </location>
</feature>
<evidence type="ECO:0000256" key="5">
    <source>
        <dbReference type="ARBA" id="ARBA00022845"/>
    </source>
</evidence>
<evidence type="ECO:0000256" key="2">
    <source>
        <dbReference type="ARBA" id="ARBA00004123"/>
    </source>
</evidence>
<comment type="caution">
    <text evidence="10">The sequence shown here is derived from an EMBL/GenBank/DDBJ whole genome shotgun (WGS) entry which is preliminary data.</text>
</comment>
<dbReference type="AlphaFoldDB" id="A0A1A0HE47"/>
<evidence type="ECO:0000313" key="10">
    <source>
        <dbReference type="EMBL" id="OBA22178.1"/>
    </source>
</evidence>
<evidence type="ECO:0000313" key="11">
    <source>
        <dbReference type="Proteomes" id="UP000092555"/>
    </source>
</evidence>
<dbReference type="GO" id="GO:0005634">
    <property type="term" value="C:nucleus"/>
    <property type="evidence" value="ECO:0007669"/>
    <property type="project" value="UniProtKB-SubCell"/>
</dbReference>
<feature type="compositionally biased region" description="Basic and acidic residues" evidence="9">
    <location>
        <begin position="20"/>
        <end position="38"/>
    </location>
</feature>
<feature type="compositionally biased region" description="Basic residues" evidence="9">
    <location>
        <begin position="1"/>
        <end position="19"/>
    </location>
</feature>
<dbReference type="InterPro" id="IPR024318">
    <property type="entry name" value="Nro1/ETT1"/>
</dbReference>
<keyword evidence="11" id="KW-1185">Reference proteome</keyword>
<dbReference type="Proteomes" id="UP000092555">
    <property type="component" value="Unassembled WGS sequence"/>
</dbReference>
<protein>
    <recommendedName>
        <fullName evidence="4">Enhancer of translation termination 1</fullName>
    </recommendedName>
</protein>
<gene>
    <name evidence="10" type="ORF">METBIDRAFT_39828</name>
</gene>